<evidence type="ECO:0000256" key="1">
    <source>
        <dbReference type="ARBA" id="ARBA00009080"/>
    </source>
</evidence>
<evidence type="ECO:0000259" key="3">
    <source>
        <dbReference type="Pfam" id="PF03446"/>
    </source>
</evidence>
<comment type="caution">
    <text evidence="5">The sequence shown here is derived from an EMBL/GenBank/DDBJ whole genome shotgun (WGS) entry which is preliminary data.</text>
</comment>
<dbReference type="Gene3D" id="3.40.50.720">
    <property type="entry name" value="NAD(P)-binding Rossmann-like Domain"/>
    <property type="match status" value="1"/>
</dbReference>
<dbReference type="InterPro" id="IPR036291">
    <property type="entry name" value="NAD(P)-bd_dom_sf"/>
</dbReference>
<evidence type="ECO:0000313" key="6">
    <source>
        <dbReference type="Proteomes" id="UP001597368"/>
    </source>
</evidence>
<dbReference type="RefSeq" id="WP_379572703.1">
    <property type="nucleotide sequence ID" value="NZ_JBHUFV010000022.1"/>
</dbReference>
<dbReference type="Gene3D" id="1.10.1040.10">
    <property type="entry name" value="N-(1-d-carboxylethyl)-l-norvaline Dehydrogenase, domain 2"/>
    <property type="match status" value="1"/>
</dbReference>
<dbReference type="Pfam" id="PF21761">
    <property type="entry name" value="RedAm-like_C"/>
    <property type="match status" value="1"/>
</dbReference>
<dbReference type="InterPro" id="IPR015815">
    <property type="entry name" value="HIBADH-related"/>
</dbReference>
<gene>
    <name evidence="5" type="ORF">ACFSKW_14270</name>
</gene>
<dbReference type="PANTHER" id="PTHR43580:SF2">
    <property type="entry name" value="CYTOKINE-LIKE NUCLEAR FACTOR N-PAC"/>
    <property type="match status" value="1"/>
</dbReference>
<keyword evidence="6" id="KW-1185">Reference proteome</keyword>
<feature type="domain" description="NADPH-dependent reductive aminase-like C-terminal" evidence="4">
    <location>
        <begin position="173"/>
        <end position="299"/>
    </location>
</feature>
<accession>A0ABW4SSS1</accession>
<proteinExistence type="inferred from homology"/>
<dbReference type="PIRSF" id="PIRSF000103">
    <property type="entry name" value="HIBADH"/>
    <property type="match status" value="1"/>
</dbReference>
<dbReference type="InterPro" id="IPR051265">
    <property type="entry name" value="HIBADH-related_NP60_sf"/>
</dbReference>
<reference evidence="6" key="1">
    <citation type="journal article" date="2019" name="Int. J. Syst. Evol. Microbiol.">
        <title>The Global Catalogue of Microorganisms (GCM) 10K type strain sequencing project: providing services to taxonomists for standard genome sequencing and annotation.</title>
        <authorList>
            <consortium name="The Broad Institute Genomics Platform"/>
            <consortium name="The Broad Institute Genome Sequencing Center for Infectious Disease"/>
            <person name="Wu L."/>
            <person name="Ma J."/>
        </authorList>
    </citation>
    <scope>NUCLEOTIDE SEQUENCE [LARGE SCALE GENOMIC DNA]</scope>
    <source>
        <strain evidence="6">ICMP 6774ER</strain>
    </source>
</reference>
<keyword evidence="2 5" id="KW-0560">Oxidoreductase</keyword>
<evidence type="ECO:0000256" key="2">
    <source>
        <dbReference type="ARBA" id="ARBA00023002"/>
    </source>
</evidence>
<dbReference type="SUPFAM" id="SSF48179">
    <property type="entry name" value="6-phosphogluconate dehydrogenase C-terminal domain-like"/>
    <property type="match status" value="1"/>
</dbReference>
<comment type="similarity">
    <text evidence="1">Belongs to the HIBADH-related family.</text>
</comment>
<sequence length="305" mass="31444">MTTSTHLEGNMMQNHTPVTVIGLGLMGQALAGAFLRDGYPTTVWNRTAAKADQLVAQGAKPADSVGDAVAAGPLVVVCVSDYAAARELLDPLGAVLDGRVLVNLTSGTSQAARETAEWAARRGSAYLDGAIMAAPAAVGADAVILYSGPRSAFDLHAPALRSLGAGTTYLGEDHGLSSLYDVAVLSLMWNILNGFLQGAALLGTAGVDAATFAPVAKTGIGTVADWLSGYARQIDDGTYPALDSTIDTHLAAMEHLVQESESLGVNAELPRFVKALADRAVAEGHGGDGYAAMIEQFRRPAGVRP</sequence>
<evidence type="ECO:0000313" key="5">
    <source>
        <dbReference type="EMBL" id="MFD1932643.1"/>
    </source>
</evidence>
<dbReference type="PANTHER" id="PTHR43580">
    <property type="entry name" value="OXIDOREDUCTASE GLYR1-RELATED"/>
    <property type="match status" value="1"/>
</dbReference>
<dbReference type="Pfam" id="PF03446">
    <property type="entry name" value="NAD_binding_2"/>
    <property type="match status" value="1"/>
</dbReference>
<name>A0ABW4SSS1_9ACTN</name>
<dbReference type="Proteomes" id="UP001597368">
    <property type="component" value="Unassembled WGS sequence"/>
</dbReference>
<dbReference type="InterPro" id="IPR013328">
    <property type="entry name" value="6PGD_dom2"/>
</dbReference>
<organism evidence="5 6">
    <name type="scientific">Nonomuraea mangrovi</name>
    <dbReference type="NCBI Taxonomy" id="2316207"/>
    <lineage>
        <taxon>Bacteria</taxon>
        <taxon>Bacillati</taxon>
        <taxon>Actinomycetota</taxon>
        <taxon>Actinomycetes</taxon>
        <taxon>Streptosporangiales</taxon>
        <taxon>Streptosporangiaceae</taxon>
        <taxon>Nonomuraea</taxon>
    </lineage>
</organism>
<dbReference type="SUPFAM" id="SSF51735">
    <property type="entry name" value="NAD(P)-binding Rossmann-fold domains"/>
    <property type="match status" value="1"/>
</dbReference>
<dbReference type="InterPro" id="IPR006115">
    <property type="entry name" value="6PGDH_NADP-bd"/>
</dbReference>
<protein>
    <submittedName>
        <fullName evidence="5">NAD(P)-dependent oxidoreductase</fullName>
        <ecNumber evidence="5">1.1.-.-</ecNumber>
    </submittedName>
</protein>
<dbReference type="InterPro" id="IPR048666">
    <property type="entry name" value="RedAm-like_C"/>
</dbReference>
<dbReference type="InterPro" id="IPR008927">
    <property type="entry name" value="6-PGluconate_DH-like_C_sf"/>
</dbReference>
<dbReference type="EMBL" id="JBHUFV010000022">
    <property type="protein sequence ID" value="MFD1932643.1"/>
    <property type="molecule type" value="Genomic_DNA"/>
</dbReference>
<dbReference type="GO" id="GO:0016491">
    <property type="term" value="F:oxidoreductase activity"/>
    <property type="evidence" value="ECO:0007669"/>
    <property type="project" value="UniProtKB-KW"/>
</dbReference>
<feature type="domain" description="6-phosphogluconate dehydrogenase NADP-binding" evidence="3">
    <location>
        <begin position="18"/>
        <end position="171"/>
    </location>
</feature>
<dbReference type="EC" id="1.1.-.-" evidence="5"/>
<evidence type="ECO:0000259" key="4">
    <source>
        <dbReference type="Pfam" id="PF21761"/>
    </source>
</evidence>